<dbReference type="InterPro" id="IPR001374">
    <property type="entry name" value="R3H_dom"/>
</dbReference>
<keyword evidence="1" id="KW-0597">Phosphoprotein</keyword>
<feature type="region of interest" description="Disordered" evidence="2">
    <location>
        <begin position="617"/>
        <end position="771"/>
    </location>
</feature>
<evidence type="ECO:0000259" key="4">
    <source>
        <dbReference type="PROSITE" id="PS51673"/>
    </source>
</evidence>
<feature type="region of interest" description="Disordered" evidence="2">
    <location>
        <begin position="1"/>
        <end position="104"/>
    </location>
</feature>
<comment type="caution">
    <text evidence="5">The sequence shown here is derived from an EMBL/GenBank/DDBJ whole genome shotgun (WGS) entry which is preliminary data.</text>
</comment>
<feature type="region of interest" description="Disordered" evidence="2">
    <location>
        <begin position="540"/>
        <end position="603"/>
    </location>
</feature>
<name>A0A2I1CTD1_ASPC2</name>
<dbReference type="SUPFAM" id="SSF82708">
    <property type="entry name" value="R3H domain"/>
    <property type="match status" value="1"/>
</dbReference>
<reference evidence="5" key="1">
    <citation type="submission" date="2016-12" db="EMBL/GenBank/DDBJ databases">
        <title>The genomes of Aspergillus section Nigri reveals drivers in fungal speciation.</title>
        <authorList>
            <consortium name="DOE Joint Genome Institute"/>
            <person name="Vesth T.C."/>
            <person name="Nybo J."/>
            <person name="Theobald S."/>
            <person name="Brandl J."/>
            <person name="Frisvad J.C."/>
            <person name="Nielsen K.F."/>
            <person name="Lyhne E.K."/>
            <person name="Kogle M.E."/>
            <person name="Kuo A."/>
            <person name="Riley R."/>
            <person name="Clum A."/>
            <person name="Nolan M."/>
            <person name="Lipzen A."/>
            <person name="Salamov A."/>
            <person name="Henrissat B."/>
            <person name="Wiebenga A."/>
            <person name="De vries R.P."/>
            <person name="Grigoriev I.V."/>
            <person name="Mortensen U.H."/>
            <person name="Andersen M.R."/>
            <person name="Baker S.E."/>
        </authorList>
    </citation>
    <scope>NUCLEOTIDE SEQUENCE</scope>
    <source>
        <strain evidence="5">IBT 28561</strain>
    </source>
</reference>
<feature type="domain" description="SUZ" evidence="4">
    <location>
        <begin position="297"/>
        <end position="396"/>
    </location>
</feature>
<dbReference type="GO" id="GO:0006012">
    <property type="term" value="P:galactose metabolic process"/>
    <property type="evidence" value="ECO:0007669"/>
    <property type="project" value="TreeGrafter"/>
</dbReference>
<feature type="compositionally biased region" description="Basic and acidic residues" evidence="2">
    <location>
        <begin position="369"/>
        <end position="400"/>
    </location>
</feature>
<gene>
    <name evidence="5" type="ORF">P168DRAFT_293276</name>
</gene>
<sequence>MTSKGSAIDENRPSFAKFSEEPSSVAQQTSNAAPDETPNVIDRNIDGLSQAVQDAHISGKKGPESPELSTDGQENGALKREISFEDDRTHLSGSSTKMTSFDSKSMASVTTFAMDEKDSLRPDDSASVQAIDEEDCFSGPASGAPNSLTGSESGARGFRDIQRPRAILHGGPSFGDAGGPRVNGGMIPDSVSNNFVVPNPEGFPGGQQPIPIQPFPLDPDEKLLEAMKSPKDRLLILQLEEKVRYFIQNSKEQSLELPPSNAFGRLLAHKLGDYYHLTHFVDNNVTSVRLHRTPFCRLPTPLSVLHATTSTTPPPAMPAMKIMRRNDGDKSATDDGMGAGSSVPSKTGSEAGESGHDGERGGSSTGTPAKDRLTLTREEREAKYQAARERIFRDFPESKSSENGGNSDPGAMSRSSSTSGRKKMQRQKTPHDDSFEGRSQFNAYYPGMNYAQGSAPYNNVAMNDPSVAGPPCMLGPGVAPPGMGYIQNSQNGTMYPAQMSVNSMSQYPMPVSPQMTTSSPWQNGAIPPQSPYSGYASINQSPGMPSAKPSPAMGSYPMPNGMPYQPTPPSWPSSHFPGGYQQPTARNQPPAPWTSYPSQPQPVNPAYPYTQYPGQHLNPGMQGPAGSHPMPGSYNRSAFNPQTRSFVPGGAPLGRHPSRGGPPGVGAYPSMPGGVSPQWAGYPDPGPNSHDLMGRAMPAGGRGDSIAKWGTPSHLPPKPPPSEVSSEFDRKPRNVAPPAHPYAGNNPLPNPTNGPLVVSGGTVGTGAPRTN</sequence>
<dbReference type="EMBL" id="MSFM01000013">
    <property type="protein sequence ID" value="PKY00890.1"/>
    <property type="molecule type" value="Genomic_DNA"/>
</dbReference>
<organism evidence="5 6">
    <name type="scientific">Aspergillus campestris (strain IBT 28561)</name>
    <dbReference type="NCBI Taxonomy" id="1392248"/>
    <lineage>
        <taxon>Eukaryota</taxon>
        <taxon>Fungi</taxon>
        <taxon>Dikarya</taxon>
        <taxon>Ascomycota</taxon>
        <taxon>Pezizomycotina</taxon>
        <taxon>Eurotiomycetes</taxon>
        <taxon>Eurotiomycetidae</taxon>
        <taxon>Eurotiales</taxon>
        <taxon>Aspergillaceae</taxon>
        <taxon>Aspergillus</taxon>
        <taxon>Aspergillus subgen. Circumdati</taxon>
    </lineage>
</organism>
<dbReference type="InterPro" id="IPR051937">
    <property type="entry name" value="R3H_domain_containing"/>
</dbReference>
<proteinExistence type="predicted"/>
<protein>
    <submittedName>
        <fullName evidence="5">R3H domain protein</fullName>
    </submittedName>
</protein>
<feature type="compositionally biased region" description="Basic and acidic residues" evidence="2">
    <location>
        <begin position="77"/>
        <end position="90"/>
    </location>
</feature>
<evidence type="ECO:0000313" key="5">
    <source>
        <dbReference type="EMBL" id="PKY00890.1"/>
    </source>
</evidence>
<feature type="compositionally biased region" description="Polar residues" evidence="2">
    <location>
        <begin position="91"/>
        <end position="104"/>
    </location>
</feature>
<dbReference type="InterPro" id="IPR036867">
    <property type="entry name" value="R3H_dom_sf"/>
</dbReference>
<dbReference type="InterPro" id="IPR024771">
    <property type="entry name" value="SUZ"/>
</dbReference>
<dbReference type="PANTHER" id="PTHR15672">
    <property type="entry name" value="CAMP-REGULATED PHOSPHOPROTEIN 21 RELATED R3H DOMAIN CONTAINING PROTEIN"/>
    <property type="match status" value="1"/>
</dbReference>
<dbReference type="Pfam" id="PF01424">
    <property type="entry name" value="R3H"/>
    <property type="match status" value="1"/>
</dbReference>
<evidence type="ECO:0000313" key="6">
    <source>
        <dbReference type="Proteomes" id="UP000234254"/>
    </source>
</evidence>
<dbReference type="VEuPathDB" id="FungiDB:P168DRAFT_293276"/>
<dbReference type="PROSITE" id="PS51061">
    <property type="entry name" value="R3H"/>
    <property type="match status" value="1"/>
</dbReference>
<dbReference type="Gene3D" id="3.30.1370.50">
    <property type="entry name" value="R3H-like domain"/>
    <property type="match status" value="1"/>
</dbReference>
<dbReference type="PROSITE" id="PS51673">
    <property type="entry name" value="SUZ"/>
    <property type="match status" value="1"/>
</dbReference>
<dbReference type="AlphaFoldDB" id="A0A2I1CTD1"/>
<feature type="region of interest" description="Disordered" evidence="2">
    <location>
        <begin position="326"/>
        <end position="440"/>
    </location>
</feature>
<feature type="compositionally biased region" description="Polar residues" evidence="2">
    <location>
        <begin position="634"/>
        <end position="645"/>
    </location>
</feature>
<dbReference type="OrthoDB" id="278430at2759"/>
<feature type="domain" description="R3H" evidence="3">
    <location>
        <begin position="233"/>
        <end position="296"/>
    </location>
</feature>
<feature type="compositionally biased region" description="Polar residues" evidence="2">
    <location>
        <begin position="21"/>
        <end position="32"/>
    </location>
</feature>
<dbReference type="RefSeq" id="XP_024689484.1">
    <property type="nucleotide sequence ID" value="XM_024837776.1"/>
</dbReference>
<feature type="compositionally biased region" description="Low complexity" evidence="2">
    <location>
        <begin position="744"/>
        <end position="756"/>
    </location>
</feature>
<evidence type="ECO:0000259" key="3">
    <source>
        <dbReference type="PROSITE" id="PS51061"/>
    </source>
</evidence>
<dbReference type="GeneID" id="36545300"/>
<evidence type="ECO:0000256" key="1">
    <source>
        <dbReference type="ARBA" id="ARBA00022553"/>
    </source>
</evidence>
<evidence type="ECO:0000256" key="2">
    <source>
        <dbReference type="SAM" id="MobiDB-lite"/>
    </source>
</evidence>
<keyword evidence="6" id="KW-1185">Reference proteome</keyword>
<accession>A0A2I1CTD1</accession>
<dbReference type="Proteomes" id="UP000234254">
    <property type="component" value="Unassembled WGS sequence"/>
</dbReference>
<dbReference type="CDD" id="cd02642">
    <property type="entry name" value="R3H_encore_like"/>
    <property type="match status" value="1"/>
</dbReference>
<dbReference type="Pfam" id="PF12752">
    <property type="entry name" value="SUZ"/>
    <property type="match status" value="1"/>
</dbReference>
<dbReference type="PANTHER" id="PTHR15672:SF8">
    <property type="entry name" value="PROTEIN ENCORE"/>
    <property type="match status" value="1"/>
</dbReference>
<dbReference type="GO" id="GO:0003676">
    <property type="term" value="F:nucleic acid binding"/>
    <property type="evidence" value="ECO:0007669"/>
    <property type="project" value="UniProtKB-UniRule"/>
</dbReference>